<evidence type="ECO:0000256" key="1">
    <source>
        <dbReference type="SAM" id="MobiDB-lite"/>
    </source>
</evidence>
<proteinExistence type="predicted"/>
<dbReference type="InterPro" id="IPR011042">
    <property type="entry name" value="6-blade_b-propeller_TolB-like"/>
</dbReference>
<reference evidence="3 4" key="1">
    <citation type="submission" date="2016-12" db="EMBL/GenBank/DDBJ databases">
        <title>Candidatus Reconcilibacillus cellulovorans genome.</title>
        <authorList>
            <person name="Kolinko S."/>
            <person name="Wu Y.-W."/>
            <person name="Tachea F."/>
            <person name="Denzel E."/>
            <person name="Hiras J."/>
            <person name="Baecker N."/>
            <person name="Chan L.J."/>
            <person name="Eichorst S.A."/>
            <person name="Frey D."/>
            <person name="Adams P.D."/>
            <person name="Pray T."/>
            <person name="Tanjore D."/>
            <person name="Petzold C.J."/>
            <person name="Gladden J.M."/>
            <person name="Simmons B.A."/>
            <person name="Singer S.W."/>
        </authorList>
    </citation>
    <scope>NUCLEOTIDE SEQUENCE [LARGE SCALE GENOMIC DNA]</scope>
    <source>
        <strain evidence="3">JTherm</strain>
    </source>
</reference>
<accession>A0A2A6DWB5</accession>
<sequence length="456" mass="51315">MLGIAMAATVQLLFLFLSADQPVTAGPTWKRAGDGNLKAVQIRGETLLVSESQDLTPYLDIRKKGYRTIAAYRPDRAEPVPAESVVMSFRDRQGEPIDITCVRVNGVIASCDENRARFGRSPDGGRIFLETGEALWVAAADGTGWKDVSGPGYEEAMNRYMQLWNLPDEIAEESLPKEARDAVARLRMRSEPSGASNESGASKTTGERRPGMVTKAELLEALPENGPLNWVSQSMWLDDRRIVFASNRDRFPWRWESGIWVVDVETGQLEKWMDGEKEGSLYPIFAKEEKVIVYGGNRDLYDFHVKTRQVQKYAIHGTPISVSPNGRYVLYNPVNDDSVVKSDIVILDLQTSEQTLIPHKHPYYVFMKGDWDFSNSRFAFYAQRGDKEYGGELFILNVKTKKLDFIPSITEMGKIDPNGALSWLESDQVVVSTTEKGSWILDVRLGGDRDDIKRKE</sequence>
<evidence type="ECO:0000313" key="4">
    <source>
        <dbReference type="Proteomes" id="UP000243688"/>
    </source>
</evidence>
<feature type="compositionally biased region" description="Polar residues" evidence="1">
    <location>
        <begin position="193"/>
        <end position="204"/>
    </location>
</feature>
<organism evidence="3 4">
    <name type="scientific">Candidatus Reconcilbacillus cellulovorans</name>
    <dbReference type="NCBI Taxonomy" id="1906605"/>
    <lineage>
        <taxon>Bacteria</taxon>
        <taxon>Bacillati</taxon>
        <taxon>Bacillota</taxon>
        <taxon>Bacilli</taxon>
        <taxon>Bacillales</taxon>
        <taxon>Paenibacillaceae</taxon>
        <taxon>Candidatus Reconcilbacillus</taxon>
    </lineage>
</organism>
<dbReference type="AlphaFoldDB" id="A0A2A6DWB5"/>
<feature type="chain" id="PRO_5012020659" evidence="2">
    <location>
        <begin position="26"/>
        <end position="456"/>
    </location>
</feature>
<dbReference type="Gene3D" id="2.120.10.30">
    <property type="entry name" value="TolB, C-terminal domain"/>
    <property type="match status" value="1"/>
</dbReference>
<dbReference type="Proteomes" id="UP000243688">
    <property type="component" value="Unassembled WGS sequence"/>
</dbReference>
<dbReference type="SUPFAM" id="SSF82171">
    <property type="entry name" value="DPP6 N-terminal domain-like"/>
    <property type="match status" value="1"/>
</dbReference>
<protein>
    <submittedName>
        <fullName evidence="3">Uncharacterized protein</fullName>
    </submittedName>
</protein>
<name>A0A2A6DWB5_9BACL</name>
<keyword evidence="2" id="KW-0732">Signal</keyword>
<comment type="caution">
    <text evidence="3">The sequence shown here is derived from an EMBL/GenBank/DDBJ whole genome shotgun (WGS) entry which is preliminary data.</text>
</comment>
<dbReference type="EMBL" id="MOXJ01000044">
    <property type="protein sequence ID" value="PDO09358.1"/>
    <property type="molecule type" value="Genomic_DNA"/>
</dbReference>
<feature type="signal peptide" evidence="2">
    <location>
        <begin position="1"/>
        <end position="25"/>
    </location>
</feature>
<gene>
    <name evidence="3" type="ORF">BLM47_13010</name>
</gene>
<evidence type="ECO:0000313" key="3">
    <source>
        <dbReference type="EMBL" id="PDO09358.1"/>
    </source>
</evidence>
<evidence type="ECO:0000256" key="2">
    <source>
        <dbReference type="SAM" id="SignalP"/>
    </source>
</evidence>
<feature type="region of interest" description="Disordered" evidence="1">
    <location>
        <begin position="187"/>
        <end position="210"/>
    </location>
</feature>